<organism evidence="1 2">
    <name type="scientific">Polyplax serrata</name>
    <name type="common">Common mouse louse</name>
    <dbReference type="NCBI Taxonomy" id="468196"/>
    <lineage>
        <taxon>Eukaryota</taxon>
        <taxon>Metazoa</taxon>
        <taxon>Ecdysozoa</taxon>
        <taxon>Arthropoda</taxon>
        <taxon>Hexapoda</taxon>
        <taxon>Insecta</taxon>
        <taxon>Pterygota</taxon>
        <taxon>Neoptera</taxon>
        <taxon>Paraneoptera</taxon>
        <taxon>Psocodea</taxon>
        <taxon>Troctomorpha</taxon>
        <taxon>Phthiraptera</taxon>
        <taxon>Anoplura</taxon>
        <taxon>Polyplacidae</taxon>
        <taxon>Polyplax</taxon>
    </lineage>
</organism>
<accession>A0AAN8SAN8</accession>
<dbReference type="AlphaFoldDB" id="A0AAN8SAN8"/>
<name>A0AAN8SAN8_POLSC</name>
<comment type="caution">
    <text evidence="1">The sequence shown here is derived from an EMBL/GenBank/DDBJ whole genome shotgun (WGS) entry which is preliminary data.</text>
</comment>
<protein>
    <submittedName>
        <fullName evidence="1">Uncharacterized protein</fullName>
    </submittedName>
</protein>
<gene>
    <name evidence="1" type="ORF">RUM43_004194</name>
</gene>
<evidence type="ECO:0000313" key="2">
    <source>
        <dbReference type="Proteomes" id="UP001372834"/>
    </source>
</evidence>
<dbReference type="EMBL" id="JAWJWE010000002">
    <property type="protein sequence ID" value="KAK6642692.1"/>
    <property type="molecule type" value="Genomic_DNA"/>
</dbReference>
<evidence type="ECO:0000313" key="1">
    <source>
        <dbReference type="EMBL" id="KAK6642692.1"/>
    </source>
</evidence>
<reference evidence="1 2" key="1">
    <citation type="submission" date="2023-10" db="EMBL/GenBank/DDBJ databases">
        <title>Genomes of two closely related lineages of the louse Polyplax serrata with different host specificities.</title>
        <authorList>
            <person name="Martinu J."/>
            <person name="Tarabai H."/>
            <person name="Stefka J."/>
            <person name="Hypsa V."/>
        </authorList>
    </citation>
    <scope>NUCLEOTIDE SEQUENCE [LARGE SCALE GENOMIC DNA]</scope>
    <source>
        <strain evidence="1">HR10_N</strain>
    </source>
</reference>
<sequence length="124" mass="13929">MKSIACRGEFLPETTQVSIDNSTSLSEGVQFRRQPPKSVGLLTQKRSALLYRNKFLSYVSYSIQPLPTVGSKFSCFVPSDREPLRLSAINRTNFLDPNKPEATLKRDPFLVSEYLLSKTVCPAL</sequence>
<dbReference type="Proteomes" id="UP001372834">
    <property type="component" value="Unassembled WGS sequence"/>
</dbReference>
<proteinExistence type="predicted"/>